<comment type="similarity">
    <text evidence="9">Belongs to the G-protein coupled receptor 1 family.</text>
</comment>
<sequence length="332" mass="38407">MSNYSGNSQARVPVPEFHLWYYIIEGVLGFLTVIGNGFVVFLISTRRHLQVNHNFYIVSLALADFLLGISLPTFSILCSYCMKCDWLAFYKFFNFFAFSSVANLCLMTFDRYFAIIYPLIYINRMTKKVLIASVAIAWFVTAVLAMLPFIWMYDADKTIVKKYNDAYYLTLLVVFELIPLVTMPIAYFRIFNVVRKHSIQVTTQRDQLSYNNHQLEMKDSKESTTSSNENHGRNDEGKETKKKKSSIFPLDNDAGRSSIIVLGLVILLFSLCWAYDIYITLCTRVHLCRITNVHEEGISNILIYLNSAVNPFVYFLFKKDVRRELGACLKRI</sequence>
<feature type="transmembrane region" description="Helical" evidence="11">
    <location>
        <begin position="259"/>
        <end position="278"/>
    </location>
</feature>
<dbReference type="PROSITE" id="PS50262">
    <property type="entry name" value="G_PROTEIN_RECEP_F1_2"/>
    <property type="match status" value="1"/>
</dbReference>
<evidence type="ECO:0000256" key="1">
    <source>
        <dbReference type="ARBA" id="ARBA00004651"/>
    </source>
</evidence>
<dbReference type="InterPro" id="IPR000276">
    <property type="entry name" value="GPCR_Rhodpsn"/>
</dbReference>
<dbReference type="PROSITE" id="PS00237">
    <property type="entry name" value="G_PROTEIN_RECEP_F1_1"/>
    <property type="match status" value="1"/>
</dbReference>
<dbReference type="GeneID" id="116308007"/>
<keyword evidence="6 11" id="KW-0472">Membrane</keyword>
<evidence type="ECO:0000256" key="3">
    <source>
        <dbReference type="ARBA" id="ARBA00022692"/>
    </source>
</evidence>
<keyword evidence="8 9" id="KW-0807">Transducer</keyword>
<reference evidence="14" key="1">
    <citation type="submission" date="2025-08" db="UniProtKB">
        <authorList>
            <consortium name="RefSeq"/>
        </authorList>
    </citation>
    <scope>IDENTIFICATION</scope>
    <source>
        <tissue evidence="14">Tentacle</tissue>
    </source>
</reference>
<evidence type="ECO:0000256" key="11">
    <source>
        <dbReference type="SAM" id="Phobius"/>
    </source>
</evidence>
<dbReference type="KEGG" id="aten:116308007"/>
<dbReference type="PANTHER" id="PTHR24249:SF372">
    <property type="entry name" value="G-PROTEIN COUPLED RECEPTORS FAMILY 1 PROFILE DOMAIN-CONTAINING PROTEIN"/>
    <property type="match status" value="1"/>
</dbReference>
<dbReference type="InterPro" id="IPR050569">
    <property type="entry name" value="TAAR"/>
</dbReference>
<evidence type="ECO:0000256" key="10">
    <source>
        <dbReference type="SAM" id="MobiDB-lite"/>
    </source>
</evidence>
<dbReference type="InterPro" id="IPR017452">
    <property type="entry name" value="GPCR_Rhodpsn_7TM"/>
</dbReference>
<feature type="transmembrane region" description="Helical" evidence="11">
    <location>
        <begin position="20"/>
        <end position="43"/>
    </location>
</feature>
<evidence type="ECO:0000256" key="9">
    <source>
        <dbReference type="RuleBase" id="RU000688"/>
    </source>
</evidence>
<feature type="transmembrane region" description="Helical" evidence="11">
    <location>
        <begin position="55"/>
        <end position="77"/>
    </location>
</feature>
<keyword evidence="7 9" id="KW-0675">Receptor</keyword>
<feature type="transmembrane region" description="Helical" evidence="11">
    <location>
        <begin position="129"/>
        <end position="151"/>
    </location>
</feature>
<feature type="transmembrane region" description="Helical" evidence="11">
    <location>
        <begin position="298"/>
        <end position="317"/>
    </location>
</feature>
<evidence type="ECO:0000256" key="6">
    <source>
        <dbReference type="ARBA" id="ARBA00023136"/>
    </source>
</evidence>
<feature type="transmembrane region" description="Helical" evidence="11">
    <location>
        <begin position="166"/>
        <end position="188"/>
    </location>
</feature>
<dbReference type="Proteomes" id="UP000515163">
    <property type="component" value="Unplaced"/>
</dbReference>
<evidence type="ECO:0000256" key="8">
    <source>
        <dbReference type="ARBA" id="ARBA00023224"/>
    </source>
</evidence>
<keyword evidence="5 9" id="KW-0297">G-protein coupled receptor</keyword>
<keyword evidence="13" id="KW-1185">Reference proteome</keyword>
<dbReference type="OrthoDB" id="10042731at2759"/>
<dbReference type="Pfam" id="PF00001">
    <property type="entry name" value="7tm_1"/>
    <property type="match status" value="1"/>
</dbReference>
<feature type="compositionally biased region" description="Basic and acidic residues" evidence="10">
    <location>
        <begin position="230"/>
        <end position="239"/>
    </location>
</feature>
<evidence type="ECO:0000256" key="5">
    <source>
        <dbReference type="ARBA" id="ARBA00023040"/>
    </source>
</evidence>
<accession>A0A6P8J8W9</accession>
<keyword evidence="2" id="KW-1003">Cell membrane</keyword>
<evidence type="ECO:0000259" key="12">
    <source>
        <dbReference type="PROSITE" id="PS50262"/>
    </source>
</evidence>
<dbReference type="FunCoup" id="A0A6P8J8W9">
    <property type="interactions" value="700"/>
</dbReference>
<evidence type="ECO:0000313" key="13">
    <source>
        <dbReference type="Proteomes" id="UP000515163"/>
    </source>
</evidence>
<feature type="region of interest" description="Disordered" evidence="10">
    <location>
        <begin position="216"/>
        <end position="242"/>
    </location>
</feature>
<dbReference type="Gene3D" id="1.20.1070.10">
    <property type="entry name" value="Rhodopsin 7-helix transmembrane proteins"/>
    <property type="match status" value="1"/>
</dbReference>
<name>A0A6P8J8W9_ACTTE</name>
<evidence type="ECO:0000256" key="2">
    <source>
        <dbReference type="ARBA" id="ARBA00022475"/>
    </source>
</evidence>
<dbReference type="GO" id="GO:0005886">
    <property type="term" value="C:plasma membrane"/>
    <property type="evidence" value="ECO:0007669"/>
    <property type="project" value="UniProtKB-SubCell"/>
</dbReference>
<keyword evidence="3 9" id="KW-0812">Transmembrane</keyword>
<evidence type="ECO:0000256" key="4">
    <source>
        <dbReference type="ARBA" id="ARBA00022989"/>
    </source>
</evidence>
<keyword evidence="4 11" id="KW-1133">Transmembrane helix</keyword>
<dbReference type="AlphaFoldDB" id="A0A6P8J8W9"/>
<gene>
    <name evidence="14" type="primary">LOC116308007</name>
</gene>
<dbReference type="InParanoid" id="A0A6P8J8W9"/>
<feature type="transmembrane region" description="Helical" evidence="11">
    <location>
        <begin position="89"/>
        <end position="109"/>
    </location>
</feature>
<organism evidence="13 14">
    <name type="scientific">Actinia tenebrosa</name>
    <name type="common">Australian red waratah sea anemone</name>
    <dbReference type="NCBI Taxonomy" id="6105"/>
    <lineage>
        <taxon>Eukaryota</taxon>
        <taxon>Metazoa</taxon>
        <taxon>Cnidaria</taxon>
        <taxon>Anthozoa</taxon>
        <taxon>Hexacorallia</taxon>
        <taxon>Actiniaria</taxon>
        <taxon>Actiniidae</taxon>
        <taxon>Actinia</taxon>
    </lineage>
</organism>
<evidence type="ECO:0000256" key="7">
    <source>
        <dbReference type="ARBA" id="ARBA00023170"/>
    </source>
</evidence>
<dbReference type="RefSeq" id="XP_031574218.1">
    <property type="nucleotide sequence ID" value="XM_031718358.1"/>
</dbReference>
<dbReference type="PANTHER" id="PTHR24249">
    <property type="entry name" value="HISTAMINE RECEPTOR-RELATED G-PROTEIN COUPLED RECEPTOR"/>
    <property type="match status" value="1"/>
</dbReference>
<comment type="subcellular location">
    <subcellularLocation>
        <location evidence="1">Cell membrane</location>
        <topology evidence="1">Multi-pass membrane protein</topology>
    </subcellularLocation>
</comment>
<dbReference type="SUPFAM" id="SSF81321">
    <property type="entry name" value="Family A G protein-coupled receptor-like"/>
    <property type="match status" value="1"/>
</dbReference>
<dbReference type="GO" id="GO:0004930">
    <property type="term" value="F:G protein-coupled receptor activity"/>
    <property type="evidence" value="ECO:0007669"/>
    <property type="project" value="UniProtKB-KW"/>
</dbReference>
<dbReference type="PRINTS" id="PR00237">
    <property type="entry name" value="GPCRRHODOPSN"/>
</dbReference>
<protein>
    <submittedName>
        <fullName evidence="14">Octopamine receptor beta-2R-like</fullName>
    </submittedName>
</protein>
<feature type="domain" description="G-protein coupled receptors family 1 profile" evidence="12">
    <location>
        <begin position="35"/>
        <end position="314"/>
    </location>
</feature>
<evidence type="ECO:0000313" key="14">
    <source>
        <dbReference type="RefSeq" id="XP_031574218.1"/>
    </source>
</evidence>
<proteinExistence type="inferred from homology"/>